<feature type="domain" description="Bacterial Ig-like" evidence="1">
    <location>
        <begin position="1"/>
        <end position="74"/>
    </location>
</feature>
<dbReference type="PANTHER" id="PTHR14795">
    <property type="entry name" value="HELICASE RELATED"/>
    <property type="match status" value="1"/>
</dbReference>
<dbReference type="NCBIfam" id="NF033510">
    <property type="entry name" value="Ca_tandemer"/>
    <property type="match status" value="2"/>
</dbReference>
<comment type="caution">
    <text evidence="2">The sequence shown here is derived from an EMBL/GenBank/DDBJ whole genome shotgun (WGS) entry which is preliminary data.</text>
</comment>
<reference evidence="2 3" key="1">
    <citation type="submission" date="2018-04" db="EMBL/GenBank/DDBJ databases">
        <title>Comparative genomic analysis of various Salmonella enterica serotypes in Singapore.</title>
        <authorList>
            <person name="Kohli G.S."/>
            <person name="Zwe Y.H."/>
            <person name="Ding Y."/>
            <person name="Givskov M."/>
            <person name="Liang Y."/>
        </authorList>
    </citation>
    <scope>NUCLEOTIDE SEQUENCE [LARGE SCALE GENOMIC DNA]</scope>
    <source>
        <strain evidence="3">sg_wb24</strain>
    </source>
</reference>
<feature type="non-terminal residue" evidence="2">
    <location>
        <position position="1"/>
    </location>
</feature>
<dbReference type="Gene3D" id="6.20.50.90">
    <property type="match status" value="1"/>
</dbReference>
<dbReference type="PANTHER" id="PTHR14795:SF0">
    <property type="entry name" value="TRANSMEMBRANE PROTEIN 62"/>
    <property type="match status" value="1"/>
</dbReference>
<sequence length="438" mass="46709">FILGNIDADARYVTVEVQHGGTKEVLTATKGATGIWSVTPTGMWADGSHTLTVRVEDDAGNVKYSAPLTITVDTQITIDDIELVNDSGTKGDNLTNDANPHFRITVPGDVNEVSLSIDGGVTWVKAMQSSKSGVWNYTWPKTLADDDYTLTVKATDNAGNTVTRTLDFTIDTTLSTPVIVLDSADDTGVQGDNMTNRTQPTFNLQHIDDDAVRVTVSVEHGGGVTTFDATKDAGGWTFTPPTSWGAGDYTLSVSVEDKAGNTSHSASLKVTVDTQIGIDNIELVNDSGIPNDNQTNNVRPQFQVTVPTDVNVVRLSIDGGKTWFNATQSSTSGVWDYTWLADVGEGKHTLTVEATDKAGNKATQQLEFTIDTLLSEPTIALDSTDDSGTKGDNLTNVNKPTFILGNIDADARYVTVEVQHGGTKEVLTATKGATGIWS</sequence>
<dbReference type="SUPFAM" id="SSF81296">
    <property type="entry name" value="E set domains"/>
    <property type="match status" value="2"/>
</dbReference>
<evidence type="ECO:0000313" key="2">
    <source>
        <dbReference type="EMBL" id="TAD57982.1"/>
    </source>
</evidence>
<dbReference type="AlphaFoldDB" id="A0A6D1SJR9"/>
<evidence type="ECO:0000259" key="1">
    <source>
        <dbReference type="Pfam" id="PF19077"/>
    </source>
</evidence>
<feature type="domain" description="Bacterial Ig-like" evidence="1">
    <location>
        <begin position="80"/>
        <end position="172"/>
    </location>
</feature>
<gene>
    <name evidence="2" type="ORF">DBZ74_16080</name>
</gene>
<dbReference type="Pfam" id="PF19077">
    <property type="entry name" value="Big_13"/>
    <property type="match status" value="5"/>
</dbReference>
<evidence type="ECO:0000313" key="3">
    <source>
        <dbReference type="Proteomes" id="UP000293700"/>
    </source>
</evidence>
<dbReference type="Proteomes" id="UP000293700">
    <property type="component" value="Unassembled WGS sequence"/>
</dbReference>
<feature type="domain" description="Bacterial Ig-like" evidence="1">
    <location>
        <begin position="280"/>
        <end position="372"/>
    </location>
</feature>
<dbReference type="InterPro" id="IPR044016">
    <property type="entry name" value="Big_13"/>
</dbReference>
<proteinExistence type="predicted"/>
<name>A0A6D1SJR9_SALET</name>
<feature type="domain" description="Bacterial Ig-like" evidence="1">
    <location>
        <begin position="374"/>
        <end position="438"/>
    </location>
</feature>
<feature type="domain" description="Bacterial Ig-like" evidence="1">
    <location>
        <begin position="173"/>
        <end position="274"/>
    </location>
</feature>
<dbReference type="EMBL" id="QAUU01000064">
    <property type="protein sequence ID" value="TAD57982.1"/>
    <property type="molecule type" value="Genomic_DNA"/>
</dbReference>
<organism evidence="2 3">
    <name type="scientific">Salmonella enterica subsp. enterica serovar Albany</name>
    <dbReference type="NCBI Taxonomy" id="211968"/>
    <lineage>
        <taxon>Bacteria</taxon>
        <taxon>Pseudomonadati</taxon>
        <taxon>Pseudomonadota</taxon>
        <taxon>Gammaproteobacteria</taxon>
        <taxon>Enterobacterales</taxon>
        <taxon>Enterobacteriaceae</taxon>
        <taxon>Salmonella</taxon>
    </lineage>
</organism>
<feature type="non-terminal residue" evidence="2">
    <location>
        <position position="438"/>
    </location>
</feature>
<dbReference type="InterPro" id="IPR013783">
    <property type="entry name" value="Ig-like_fold"/>
</dbReference>
<dbReference type="Gene3D" id="2.60.40.10">
    <property type="entry name" value="Immunoglobulins"/>
    <property type="match status" value="4"/>
</dbReference>
<dbReference type="InterPro" id="IPR014756">
    <property type="entry name" value="Ig_E-set"/>
</dbReference>
<protein>
    <submittedName>
        <fullName evidence="2">Ig domain protein</fullName>
    </submittedName>
</protein>
<accession>A0A6D1SJR9</accession>
<dbReference type="RefSeq" id="WP_181317983.1">
    <property type="nucleotide sequence ID" value="NZ_PZYQ01000067.1"/>
</dbReference>